<dbReference type="AlphaFoldDB" id="A0A0F2DBF3"/>
<gene>
    <name evidence="1" type="ORF">TZ90_00602</name>
</gene>
<dbReference type="RefSeq" id="WP_045611417.1">
    <property type="nucleotide sequence ID" value="NZ_CAMHLM010000001.1"/>
</dbReference>
<dbReference type="EMBL" id="JYGP01000002">
    <property type="protein sequence ID" value="KJQ68238.1"/>
    <property type="molecule type" value="Genomic_DNA"/>
</dbReference>
<protein>
    <submittedName>
        <fullName evidence="1">Uncharacterized protein</fullName>
    </submittedName>
</protein>
<dbReference type="Proteomes" id="UP000033538">
    <property type="component" value="Unassembled WGS sequence"/>
</dbReference>
<accession>A0A0F2DBF3</accession>
<reference evidence="1 2" key="1">
    <citation type="submission" date="2015-02" db="EMBL/GenBank/DDBJ databases">
        <title>Evolution of amylase-binding proteins of oral streptococcal species.</title>
        <authorList>
            <person name="Haase E.M."/>
        </authorList>
    </citation>
    <scope>NUCLEOTIDE SEQUENCE [LARGE SCALE GENOMIC DNA]</scope>
    <source>
        <strain evidence="1 2">OT25</strain>
    </source>
</reference>
<organism evidence="1 2">
    <name type="scientific">Streptococcus mitis</name>
    <dbReference type="NCBI Taxonomy" id="28037"/>
    <lineage>
        <taxon>Bacteria</taxon>
        <taxon>Bacillati</taxon>
        <taxon>Bacillota</taxon>
        <taxon>Bacilli</taxon>
        <taxon>Lactobacillales</taxon>
        <taxon>Streptococcaceae</taxon>
        <taxon>Streptococcus</taxon>
        <taxon>Streptococcus mitis group</taxon>
    </lineage>
</organism>
<proteinExistence type="predicted"/>
<name>A0A0F2DBF3_STRMT</name>
<comment type="caution">
    <text evidence="1">The sequence shown here is derived from an EMBL/GenBank/DDBJ whole genome shotgun (WGS) entry which is preliminary data.</text>
</comment>
<dbReference type="PATRIC" id="fig|28037.212.peg.569"/>
<evidence type="ECO:0000313" key="2">
    <source>
        <dbReference type="Proteomes" id="UP000033538"/>
    </source>
</evidence>
<evidence type="ECO:0000313" key="1">
    <source>
        <dbReference type="EMBL" id="KJQ68238.1"/>
    </source>
</evidence>
<sequence length="274" mass="32389">MARRNYFDILNQMEFDPQRELKNLVDLLKMENNLGHGYYTTINSAISDNFLDYPNRSTFTSYSQMIEVIISNIYDTTEQLFVFSELLVDIFNNLEGKFTEKECQFIQVIFDNITRFLELSNHELITLENGDKIIVEKNVYASEVSQIISETNIQDAIKVLEYNHFANKGNIQRKKEILIALANYLEPFRRELNNSEELKDIMKVNNQKVIAFEKLFEMYSNFGLRHNNSNQYHLDLADDELEQWYDDVYTSTLFVILSMDESRILSKLKTLREE</sequence>